<dbReference type="Pfam" id="PF00970">
    <property type="entry name" value="FAD_binding_6"/>
    <property type="match status" value="1"/>
</dbReference>
<dbReference type="PANTHER" id="PTHR31902">
    <property type="entry name" value="ACTIN PATCHES DISTAL PROTEIN 1"/>
    <property type="match status" value="1"/>
</dbReference>
<dbReference type="Gene3D" id="2.40.30.10">
    <property type="entry name" value="Translation factors"/>
    <property type="match status" value="1"/>
</dbReference>
<dbReference type="SUPFAM" id="SSF52343">
    <property type="entry name" value="Ferredoxin reductase-like, C-terminal NADP-linked domain"/>
    <property type="match status" value="1"/>
</dbReference>
<gene>
    <name evidence="7" type="ORF">S7711_01405</name>
</gene>
<keyword evidence="8" id="KW-1185">Reference proteome</keyword>
<evidence type="ECO:0000256" key="4">
    <source>
        <dbReference type="ARBA" id="ARBA00038208"/>
    </source>
</evidence>
<dbReference type="HOGENOM" id="CLU_368446_0_0_1"/>
<feature type="domain" description="FAD-binding FR-type" evidence="6">
    <location>
        <begin position="467"/>
        <end position="581"/>
    </location>
</feature>
<evidence type="ECO:0000256" key="2">
    <source>
        <dbReference type="ARBA" id="ARBA00022630"/>
    </source>
</evidence>
<evidence type="ECO:0000256" key="3">
    <source>
        <dbReference type="ARBA" id="ARBA00022827"/>
    </source>
</evidence>
<name>A0A084B6V7_STACB</name>
<reference evidence="7 8" key="1">
    <citation type="journal article" date="2014" name="BMC Genomics">
        <title>Comparative genome sequencing reveals chemotype-specific gene clusters in the toxigenic black mold Stachybotrys.</title>
        <authorList>
            <person name="Semeiks J."/>
            <person name="Borek D."/>
            <person name="Otwinowski Z."/>
            <person name="Grishin N.V."/>
        </authorList>
    </citation>
    <scope>NUCLEOTIDE SEQUENCE [LARGE SCALE GENOMIC DNA]</scope>
    <source>
        <strain evidence="8">CBS 109288 / IBT 7711</strain>
    </source>
</reference>
<keyword evidence="3" id="KW-0274">FAD</keyword>
<dbReference type="PROSITE" id="PS51384">
    <property type="entry name" value="FAD_FR"/>
    <property type="match status" value="1"/>
</dbReference>
<accession>A0A084B6V7</accession>
<dbReference type="Gene3D" id="3.40.50.80">
    <property type="entry name" value="Nucleotide-binding domain of ferredoxin-NADP reductase (FNR) module"/>
    <property type="match status" value="1"/>
</dbReference>
<dbReference type="InterPro" id="IPR008333">
    <property type="entry name" value="Cbr1-like_FAD-bd_dom"/>
</dbReference>
<comment type="similarity">
    <text evidence="4">Belongs to the AIM32 family.</text>
</comment>
<dbReference type="SUPFAM" id="SSF52833">
    <property type="entry name" value="Thioredoxin-like"/>
    <property type="match status" value="1"/>
</dbReference>
<dbReference type="Proteomes" id="UP000028045">
    <property type="component" value="Unassembled WGS sequence"/>
</dbReference>
<dbReference type="CDD" id="cd06183">
    <property type="entry name" value="cyt_b5_reduct_like"/>
    <property type="match status" value="1"/>
</dbReference>
<dbReference type="InterPro" id="IPR039261">
    <property type="entry name" value="FNR_nucleotide-bd"/>
</dbReference>
<dbReference type="PANTHER" id="PTHR31902:SF7">
    <property type="entry name" value="ALTERED INHERITANCE OF MITOCHONDRIA PROTEIN 32"/>
    <property type="match status" value="1"/>
</dbReference>
<dbReference type="Pfam" id="PF06999">
    <property type="entry name" value="Suc_Fer-like"/>
    <property type="match status" value="1"/>
</dbReference>
<dbReference type="InterPro" id="IPR017927">
    <property type="entry name" value="FAD-bd_FR_type"/>
</dbReference>
<dbReference type="InterPro" id="IPR009737">
    <property type="entry name" value="Aim32/Apd1-like"/>
</dbReference>
<evidence type="ECO:0000259" key="6">
    <source>
        <dbReference type="PROSITE" id="PS51384"/>
    </source>
</evidence>
<dbReference type="SUPFAM" id="SSF63380">
    <property type="entry name" value="Riboflavin synthase domain-like"/>
    <property type="match status" value="1"/>
</dbReference>
<evidence type="ECO:0000313" key="8">
    <source>
        <dbReference type="Proteomes" id="UP000028045"/>
    </source>
</evidence>
<evidence type="ECO:0000256" key="5">
    <source>
        <dbReference type="ARBA" id="ARBA00040895"/>
    </source>
</evidence>
<dbReference type="GO" id="GO:0016491">
    <property type="term" value="F:oxidoreductase activity"/>
    <property type="evidence" value="ECO:0007669"/>
    <property type="project" value="InterPro"/>
</dbReference>
<protein>
    <recommendedName>
        <fullName evidence="5">Altered inheritance of mitochondria protein 32</fullName>
    </recommendedName>
</protein>
<proteinExistence type="inferred from homology"/>
<dbReference type="InterPro" id="IPR036249">
    <property type="entry name" value="Thioredoxin-like_sf"/>
</dbReference>
<dbReference type="OrthoDB" id="10253744at2759"/>
<dbReference type="CDD" id="cd03062">
    <property type="entry name" value="TRX_Fd_Sucrase"/>
    <property type="match status" value="1"/>
</dbReference>
<dbReference type="AlphaFoldDB" id="A0A084B6V7"/>
<dbReference type="InterPro" id="IPR017938">
    <property type="entry name" value="Riboflavin_synthase-like_b-brl"/>
</dbReference>
<dbReference type="Gene3D" id="3.40.30.10">
    <property type="entry name" value="Glutaredoxin"/>
    <property type="match status" value="1"/>
</dbReference>
<organism evidence="7 8">
    <name type="scientific">Stachybotrys chartarum (strain CBS 109288 / IBT 7711)</name>
    <name type="common">Toxic black mold</name>
    <name type="synonym">Stilbospora chartarum</name>
    <dbReference type="NCBI Taxonomy" id="1280523"/>
    <lineage>
        <taxon>Eukaryota</taxon>
        <taxon>Fungi</taxon>
        <taxon>Dikarya</taxon>
        <taxon>Ascomycota</taxon>
        <taxon>Pezizomycotina</taxon>
        <taxon>Sordariomycetes</taxon>
        <taxon>Hypocreomycetidae</taxon>
        <taxon>Hypocreales</taxon>
        <taxon>Stachybotryaceae</taxon>
        <taxon>Stachybotrys</taxon>
    </lineage>
</organism>
<sequence length="802" mass="86904">MAFFLTISYHPQPRFCYPSPPLAMSPSTALRRCFQPPRALLGSASSPVRTYPRRSFATKPSPLPTVPTCPSPTCGCAATPAMPEGLDIDRTTPLNGAITGYAEHVLVCTGRDDWPSRIEEENSGDNLAADLKELFGRGGRLSDPFHNISVLNASFPSSVSPRPEIQSTSAYLLPSFKYVPFLPRVSFDSVEALARGYLLPDKLHSAHDGLSPVHRDRLLRKEAYQSLLPGVQDVKDVLVLICGHGGRDMRCGVMAPVLEREFEEKLEREGLTVATGPVPVGTTAAATIEGDISEKEGATARIGRISHIGGHKYAGNVIIYLPPGMKAEEGKTHPLAGHGIWYGRVEPAHVEGIVRETIMQGNIIADMFRGGINADRQIILPPDKDHAHFPLAEDGPGKPPSCLRGAGLGHSTVADWEPAVDEMSPCEHDVAFATRAGSIFVVAGSLLGGVAYYLLSPSSDATCLNDTTFVPYTITARESVSATSFVFTVSPRHPNPSLSYLLPLSRNWRYPLWSVEFKQPEVQIARHYTPLPPLRSEDALDGSLRFYVRSVGDGEMSSYLGRLGVGNQVWLRGPHAGFDLLGRLGACAHVVFLAGGTGVVPGLQAASAVLDQRSDTKVTLLWAVRSRQELQAAQRTPRPWWPLRKGVKPLVLGETLEAASPVGRQLQEMKTRYHDRLTIHVAISEEDARFDDKAIFKALTARPVHKAVKYDSTGCRLHDQGLHNQVSEFESLGAGCACPAPAGVIPGKNLFIVCGPDGFISHYAGPKVWLGGQQTQGPIGGVAARLREQHPALARDWLVLKL</sequence>
<dbReference type="EMBL" id="KL647853">
    <property type="protein sequence ID" value="KEY73286.1"/>
    <property type="molecule type" value="Genomic_DNA"/>
</dbReference>
<evidence type="ECO:0000313" key="7">
    <source>
        <dbReference type="EMBL" id="KEY73286.1"/>
    </source>
</evidence>
<keyword evidence="2" id="KW-0285">Flavoprotein</keyword>
<evidence type="ECO:0000256" key="1">
    <source>
        <dbReference type="ARBA" id="ARBA00001974"/>
    </source>
</evidence>
<comment type="cofactor">
    <cofactor evidence="1">
        <name>FAD</name>
        <dbReference type="ChEBI" id="CHEBI:57692"/>
    </cofactor>
</comment>